<proteinExistence type="predicted"/>
<accession>A0A553HIR8</accession>
<evidence type="ECO:0000313" key="2">
    <source>
        <dbReference type="EMBL" id="TRX87842.1"/>
    </source>
</evidence>
<evidence type="ECO:0000313" key="3">
    <source>
        <dbReference type="Proteomes" id="UP000319160"/>
    </source>
</evidence>
<comment type="caution">
    <text evidence="2">The sequence shown here is derived from an EMBL/GenBank/DDBJ whole genome shotgun (WGS) entry which is preliminary data.</text>
</comment>
<keyword evidence="3" id="KW-1185">Reference proteome</keyword>
<name>A0A553HIR8_9PEZI</name>
<evidence type="ECO:0000256" key="1">
    <source>
        <dbReference type="SAM" id="SignalP"/>
    </source>
</evidence>
<dbReference type="EMBL" id="VFLP01000115">
    <property type="protein sequence ID" value="TRX87842.1"/>
    <property type="molecule type" value="Genomic_DNA"/>
</dbReference>
<gene>
    <name evidence="2" type="ORF">FHL15_011260</name>
</gene>
<dbReference type="AlphaFoldDB" id="A0A553HIR8"/>
<feature type="chain" id="PRO_5021800015" description="Secreted protein" evidence="1">
    <location>
        <begin position="26"/>
        <end position="102"/>
    </location>
</feature>
<evidence type="ECO:0008006" key="4">
    <source>
        <dbReference type="Google" id="ProtNLM"/>
    </source>
</evidence>
<organism evidence="2 3">
    <name type="scientific">Xylaria flabelliformis</name>
    <dbReference type="NCBI Taxonomy" id="2512241"/>
    <lineage>
        <taxon>Eukaryota</taxon>
        <taxon>Fungi</taxon>
        <taxon>Dikarya</taxon>
        <taxon>Ascomycota</taxon>
        <taxon>Pezizomycotina</taxon>
        <taxon>Sordariomycetes</taxon>
        <taxon>Xylariomycetidae</taxon>
        <taxon>Xylariales</taxon>
        <taxon>Xylariaceae</taxon>
        <taxon>Xylaria</taxon>
    </lineage>
</organism>
<feature type="signal peptide" evidence="1">
    <location>
        <begin position="1"/>
        <end position="25"/>
    </location>
</feature>
<keyword evidence="1" id="KW-0732">Signal</keyword>
<dbReference type="OrthoDB" id="47375at2759"/>
<reference evidence="3" key="1">
    <citation type="submission" date="2019-06" db="EMBL/GenBank/DDBJ databases">
        <title>Draft genome sequence of the griseofulvin-producing fungus Xylaria cubensis strain G536.</title>
        <authorList>
            <person name="Mead M.E."/>
            <person name="Raja H.A."/>
            <person name="Steenwyk J.L."/>
            <person name="Knowles S.L."/>
            <person name="Oberlies N.H."/>
            <person name="Rokas A."/>
        </authorList>
    </citation>
    <scope>NUCLEOTIDE SEQUENCE [LARGE SCALE GENOMIC DNA]</scope>
    <source>
        <strain evidence="3">G536</strain>
    </source>
</reference>
<sequence length="102" mass="11324">MLFSIRIFLLPAAVFILPLNQEVCTREPLQIPSATRKIASHVPCGGMRAIINIDIRKWCRAGFLTCVTANPKLFHHHKNAGTMTSEAAAVEGKGWEDVRRPS</sequence>
<dbReference type="Proteomes" id="UP000319160">
    <property type="component" value="Unassembled WGS sequence"/>
</dbReference>
<protein>
    <recommendedName>
        <fullName evidence="4">Secreted protein</fullName>
    </recommendedName>
</protein>